<accession>A0A8R1TVJ7</accession>
<name>A0A8R1TVJ7_ONCVO</name>
<reference evidence="2" key="1">
    <citation type="submission" date="2013-10" db="EMBL/GenBank/DDBJ databases">
        <title>Genome sequencing of Onchocerca volvulus.</title>
        <authorList>
            <person name="Cotton J."/>
            <person name="Tsai J."/>
            <person name="Stanley E."/>
            <person name="Tracey A."/>
            <person name="Holroyd N."/>
            <person name="Lustigman S."/>
            <person name="Berriman M."/>
        </authorList>
    </citation>
    <scope>NUCLEOTIDE SEQUENCE</scope>
</reference>
<protein>
    <submittedName>
        <fullName evidence="1">Uncharacterized protein</fullName>
    </submittedName>
</protein>
<evidence type="ECO:0000313" key="2">
    <source>
        <dbReference type="Proteomes" id="UP000024404"/>
    </source>
</evidence>
<sequence>MLSYPSQHYIILKKYYALYRLDLNRIESHSKIKRQCEPNVEVCLITIPGFTVLTYTDTKRTHRDKMFCTQIAML</sequence>
<evidence type="ECO:0000313" key="1">
    <source>
        <dbReference type="EnsemblMetazoa" id="OVOC577.1"/>
    </source>
</evidence>
<proteinExistence type="predicted"/>
<organism evidence="1 2">
    <name type="scientific">Onchocerca volvulus</name>
    <dbReference type="NCBI Taxonomy" id="6282"/>
    <lineage>
        <taxon>Eukaryota</taxon>
        <taxon>Metazoa</taxon>
        <taxon>Ecdysozoa</taxon>
        <taxon>Nematoda</taxon>
        <taxon>Chromadorea</taxon>
        <taxon>Rhabditida</taxon>
        <taxon>Spirurina</taxon>
        <taxon>Spiruromorpha</taxon>
        <taxon>Filarioidea</taxon>
        <taxon>Onchocercidae</taxon>
        <taxon>Onchocerca</taxon>
    </lineage>
</organism>
<dbReference type="AlphaFoldDB" id="A0A8R1TVJ7"/>
<dbReference type="Proteomes" id="UP000024404">
    <property type="component" value="Unassembled WGS sequence"/>
</dbReference>
<dbReference type="EnsemblMetazoa" id="OVOC577.1">
    <property type="protein sequence ID" value="OVOC577.1"/>
    <property type="gene ID" value="WBGene00237386"/>
</dbReference>
<reference evidence="1" key="2">
    <citation type="submission" date="2022-06" db="UniProtKB">
        <authorList>
            <consortium name="EnsemblMetazoa"/>
        </authorList>
    </citation>
    <scope>IDENTIFICATION</scope>
</reference>
<keyword evidence="2" id="KW-1185">Reference proteome</keyword>
<dbReference type="EMBL" id="CMVM020000020">
    <property type="status" value="NOT_ANNOTATED_CDS"/>
    <property type="molecule type" value="Genomic_DNA"/>
</dbReference>